<feature type="region of interest" description="Disordered" evidence="1">
    <location>
        <begin position="1"/>
        <end position="30"/>
    </location>
</feature>
<reference evidence="2 3" key="1">
    <citation type="journal article" date="2014" name="Agronomy (Basel)">
        <title>A Draft Genome Sequence for Ensete ventricosum, the Drought-Tolerant Tree Against Hunger.</title>
        <authorList>
            <person name="Harrison J."/>
            <person name="Moore K.A."/>
            <person name="Paszkiewicz K."/>
            <person name="Jones T."/>
            <person name="Grant M."/>
            <person name="Ambacheew D."/>
            <person name="Muzemil S."/>
            <person name="Studholme D.J."/>
        </authorList>
    </citation>
    <scope>NUCLEOTIDE SEQUENCE [LARGE SCALE GENOMIC DNA]</scope>
</reference>
<gene>
    <name evidence="2" type="ORF">B296_00058304</name>
</gene>
<accession>A0A426XEQ5</accession>
<dbReference type="EMBL" id="AMZH03021725">
    <property type="protein sequence ID" value="RRT37930.1"/>
    <property type="molecule type" value="Genomic_DNA"/>
</dbReference>
<evidence type="ECO:0000313" key="3">
    <source>
        <dbReference type="Proteomes" id="UP000287651"/>
    </source>
</evidence>
<comment type="caution">
    <text evidence="2">The sequence shown here is derived from an EMBL/GenBank/DDBJ whole genome shotgun (WGS) entry which is preliminary data.</text>
</comment>
<organism evidence="2 3">
    <name type="scientific">Ensete ventricosum</name>
    <name type="common">Abyssinian banana</name>
    <name type="synonym">Musa ensete</name>
    <dbReference type="NCBI Taxonomy" id="4639"/>
    <lineage>
        <taxon>Eukaryota</taxon>
        <taxon>Viridiplantae</taxon>
        <taxon>Streptophyta</taxon>
        <taxon>Embryophyta</taxon>
        <taxon>Tracheophyta</taxon>
        <taxon>Spermatophyta</taxon>
        <taxon>Magnoliopsida</taxon>
        <taxon>Liliopsida</taxon>
        <taxon>Zingiberales</taxon>
        <taxon>Musaceae</taxon>
        <taxon>Ensete</taxon>
    </lineage>
</organism>
<name>A0A426XEQ5_ENSVE</name>
<dbReference type="Proteomes" id="UP000287651">
    <property type="component" value="Unassembled WGS sequence"/>
</dbReference>
<evidence type="ECO:0000313" key="2">
    <source>
        <dbReference type="EMBL" id="RRT37930.1"/>
    </source>
</evidence>
<sequence length="93" mass="10200">MAGSRDLPPPSGFCWGPEEDKRRRDRGGGGGVLLGSIEGYGVMGGSPGDDPVRRYRPAIHSSTALFVSGRRPRCRFHRTRNLFGVVLRVFRDG</sequence>
<protein>
    <submittedName>
        <fullName evidence="2">Uncharacterized protein</fullName>
    </submittedName>
</protein>
<evidence type="ECO:0000256" key="1">
    <source>
        <dbReference type="SAM" id="MobiDB-lite"/>
    </source>
</evidence>
<dbReference type="AlphaFoldDB" id="A0A426XEQ5"/>
<proteinExistence type="predicted"/>